<dbReference type="CDD" id="cd12797">
    <property type="entry name" value="M23_peptidase"/>
    <property type="match status" value="1"/>
</dbReference>
<keyword evidence="1" id="KW-0732">Signal</keyword>
<dbReference type="Pfam" id="PF01551">
    <property type="entry name" value="Peptidase_M23"/>
    <property type="match status" value="1"/>
</dbReference>
<dbReference type="SUPFAM" id="SSF51261">
    <property type="entry name" value="Duplicated hybrid motif"/>
    <property type="match status" value="1"/>
</dbReference>
<feature type="domain" description="M23ase beta-sheet core" evidence="2">
    <location>
        <begin position="136"/>
        <end position="230"/>
    </location>
</feature>
<dbReference type="GO" id="GO:0004222">
    <property type="term" value="F:metalloendopeptidase activity"/>
    <property type="evidence" value="ECO:0007669"/>
    <property type="project" value="TreeGrafter"/>
</dbReference>
<evidence type="ECO:0000313" key="3">
    <source>
        <dbReference type="EMBL" id="STZ75985.1"/>
    </source>
</evidence>
<name>A0A378UFB0_BERDE</name>
<gene>
    <name evidence="3" type="primary">lytM</name>
    <name evidence="3" type="ORF">NCTC10295_00739</name>
</gene>
<evidence type="ECO:0000313" key="4">
    <source>
        <dbReference type="Proteomes" id="UP000254651"/>
    </source>
</evidence>
<evidence type="ECO:0000259" key="2">
    <source>
        <dbReference type="Pfam" id="PF01551"/>
    </source>
</evidence>
<sequence>MNLTARLKNLLLPAAVLGAALPAHADEMGVFLENKGLMRASAAPQDDDELANLVKTRAARPAAVAAVRPAAGKTAQQMASMDDFVQQQILRLPKPVVAMPSNHSESLGNFMVPVSGARKSSDYGYRRHPVLKKVRLHSGIDYAAPSGTPIYAAESGVVELAGWKGAYGKTVIIKHNDRYSTLYGHASKYVVSAGQKVQRGQLIAYVGSTGRSTGPHLHFEVLDGSKRVNPNKYLSQVF</sequence>
<dbReference type="EC" id="3.4.24.75" evidence="3"/>
<dbReference type="PANTHER" id="PTHR21666">
    <property type="entry name" value="PEPTIDASE-RELATED"/>
    <property type="match status" value="1"/>
</dbReference>
<dbReference type="EMBL" id="UGQS01000001">
    <property type="protein sequence ID" value="STZ75985.1"/>
    <property type="molecule type" value="Genomic_DNA"/>
</dbReference>
<dbReference type="InterPro" id="IPR016047">
    <property type="entry name" value="M23ase_b-sheet_dom"/>
</dbReference>
<dbReference type="RefSeq" id="WP_066081411.1">
    <property type="nucleotide sequence ID" value="NZ_CP181246.1"/>
</dbReference>
<dbReference type="Proteomes" id="UP000254651">
    <property type="component" value="Unassembled WGS sequence"/>
</dbReference>
<proteinExistence type="predicted"/>
<dbReference type="PANTHER" id="PTHR21666:SF270">
    <property type="entry name" value="MUREIN HYDROLASE ACTIVATOR ENVC"/>
    <property type="match status" value="1"/>
</dbReference>
<organism evidence="3 4">
    <name type="scientific">Bergeriella denitrificans</name>
    <name type="common">Neisseria denitrificans</name>
    <dbReference type="NCBI Taxonomy" id="494"/>
    <lineage>
        <taxon>Bacteria</taxon>
        <taxon>Pseudomonadati</taxon>
        <taxon>Pseudomonadota</taxon>
        <taxon>Betaproteobacteria</taxon>
        <taxon>Neisseriales</taxon>
        <taxon>Neisseriaceae</taxon>
        <taxon>Bergeriella</taxon>
    </lineage>
</organism>
<keyword evidence="3" id="KW-0378">Hydrolase</keyword>
<dbReference type="FunFam" id="2.70.70.10:FF:000006">
    <property type="entry name" value="M23 family peptidase"/>
    <property type="match status" value="1"/>
</dbReference>
<dbReference type="Gene3D" id="2.70.70.10">
    <property type="entry name" value="Glucose Permease (Domain IIA)"/>
    <property type="match status" value="1"/>
</dbReference>
<accession>A0A378UFB0</accession>
<protein>
    <submittedName>
        <fullName evidence="3">Peptidase</fullName>
        <ecNumber evidence="3">3.4.24.75</ecNumber>
    </submittedName>
</protein>
<evidence type="ECO:0000256" key="1">
    <source>
        <dbReference type="SAM" id="SignalP"/>
    </source>
</evidence>
<dbReference type="InterPro" id="IPR011055">
    <property type="entry name" value="Dup_hybrid_motif"/>
</dbReference>
<keyword evidence="4" id="KW-1185">Reference proteome</keyword>
<reference evidence="3 4" key="1">
    <citation type="submission" date="2018-06" db="EMBL/GenBank/DDBJ databases">
        <authorList>
            <consortium name="Pathogen Informatics"/>
            <person name="Doyle S."/>
        </authorList>
    </citation>
    <scope>NUCLEOTIDE SEQUENCE [LARGE SCALE GENOMIC DNA]</scope>
    <source>
        <strain evidence="3 4">NCTC10295</strain>
    </source>
</reference>
<feature type="chain" id="PRO_5016945288" evidence="1">
    <location>
        <begin position="26"/>
        <end position="238"/>
    </location>
</feature>
<feature type="signal peptide" evidence="1">
    <location>
        <begin position="1"/>
        <end position="25"/>
    </location>
</feature>
<dbReference type="AlphaFoldDB" id="A0A378UFB0"/>
<dbReference type="InterPro" id="IPR050570">
    <property type="entry name" value="Cell_wall_metabolism_enzyme"/>
</dbReference>